<keyword evidence="4 9" id="KW-0812">Transmembrane</keyword>
<evidence type="ECO:0000256" key="8">
    <source>
        <dbReference type="SAM" id="MobiDB-lite"/>
    </source>
</evidence>
<keyword evidence="6 9" id="KW-1133">Transmembrane helix</keyword>
<dbReference type="Pfam" id="PF01769">
    <property type="entry name" value="MgtE"/>
    <property type="match status" value="1"/>
</dbReference>
<dbReference type="GO" id="GO:0016020">
    <property type="term" value="C:membrane"/>
    <property type="evidence" value="ECO:0007669"/>
    <property type="project" value="UniProtKB-SubCell"/>
</dbReference>
<keyword evidence="3" id="KW-0813">Transport</keyword>
<feature type="region of interest" description="Disordered" evidence="8">
    <location>
        <begin position="41"/>
        <end position="74"/>
    </location>
</feature>
<evidence type="ECO:0000259" key="10">
    <source>
        <dbReference type="Pfam" id="PF01769"/>
    </source>
</evidence>
<evidence type="ECO:0000313" key="11">
    <source>
        <dbReference type="EMBL" id="CAD8284934.1"/>
    </source>
</evidence>
<dbReference type="EMBL" id="HBEC01010860">
    <property type="protein sequence ID" value="CAD8284934.1"/>
    <property type="molecule type" value="Transcribed_RNA"/>
</dbReference>
<feature type="transmembrane region" description="Helical" evidence="9">
    <location>
        <begin position="251"/>
        <end position="276"/>
    </location>
</feature>
<keyword evidence="7 9" id="KW-0472">Membrane</keyword>
<comment type="similarity">
    <text evidence="2">Belongs to the SLC41A transporter family.</text>
</comment>
<dbReference type="GO" id="GO:0008324">
    <property type="term" value="F:monoatomic cation transmembrane transporter activity"/>
    <property type="evidence" value="ECO:0007669"/>
    <property type="project" value="InterPro"/>
</dbReference>
<feature type="compositionally biased region" description="Basic and acidic residues" evidence="8">
    <location>
        <begin position="1"/>
        <end position="13"/>
    </location>
</feature>
<feature type="transmembrane region" description="Helical" evidence="9">
    <location>
        <begin position="221"/>
        <end position="239"/>
    </location>
</feature>
<evidence type="ECO:0000256" key="6">
    <source>
        <dbReference type="ARBA" id="ARBA00022989"/>
    </source>
</evidence>
<dbReference type="PANTHER" id="PTHR41394">
    <property type="entry name" value="MAGNESIUM TRANSPORTER MGTE"/>
    <property type="match status" value="1"/>
</dbReference>
<evidence type="ECO:0000256" key="4">
    <source>
        <dbReference type="ARBA" id="ARBA00022692"/>
    </source>
</evidence>
<sequence length="314" mass="32509">MRGALRVETRGAARAEPASRGSCCRAQLRRHLVAPCRVTSHEEAGAMTGSSSLASRPSSDGGGQRSGRTPGGPLATIVAVSDAVPEPPPRPTPPPSIHPERLPPLELEHRRSLCDSGLPDVDECIISEPVQELPPLAEAVSRGKWLLGLLVAQSTSSVVLTNYEELLREHLVVTLFLTMLVGAGGNAGNQSAIKVIRALATGSVDVSWASFRSMMADQVQVALLLGGALSAGGFARVYVTNGDATNATAISLSLFMIVMSSVLLGTGLPFGLARLGVDPANAGTSIQVLMDILGVAITCATCQAILGQYASTVT</sequence>
<feature type="compositionally biased region" description="Polar residues" evidence="8">
    <location>
        <begin position="48"/>
        <end position="58"/>
    </location>
</feature>
<dbReference type="InterPro" id="IPR036739">
    <property type="entry name" value="SLC41_membr_dom_sf"/>
</dbReference>
<evidence type="ECO:0000256" key="7">
    <source>
        <dbReference type="ARBA" id="ARBA00023136"/>
    </source>
</evidence>
<feature type="transmembrane region" description="Helical" evidence="9">
    <location>
        <begin position="288"/>
        <end position="310"/>
    </location>
</feature>
<evidence type="ECO:0000256" key="3">
    <source>
        <dbReference type="ARBA" id="ARBA00022448"/>
    </source>
</evidence>
<evidence type="ECO:0000256" key="9">
    <source>
        <dbReference type="SAM" id="Phobius"/>
    </source>
</evidence>
<evidence type="ECO:0000256" key="2">
    <source>
        <dbReference type="ARBA" id="ARBA00009749"/>
    </source>
</evidence>
<feature type="region of interest" description="Disordered" evidence="8">
    <location>
        <begin position="1"/>
        <end position="22"/>
    </location>
</feature>
<dbReference type="Gene3D" id="1.10.357.20">
    <property type="entry name" value="SLC41 divalent cation transporters, integral membrane domain"/>
    <property type="match status" value="1"/>
</dbReference>
<comment type="subcellular location">
    <subcellularLocation>
        <location evidence="1">Membrane</location>
        <topology evidence="1">Multi-pass membrane protein</topology>
    </subcellularLocation>
</comment>
<protein>
    <recommendedName>
        <fullName evidence="10">SLC41A/MgtE integral membrane domain-containing protein</fullName>
    </recommendedName>
</protein>
<dbReference type="InterPro" id="IPR006667">
    <property type="entry name" value="SLC41_membr_dom"/>
</dbReference>
<accession>A0A7R9V570</accession>
<dbReference type="PANTHER" id="PTHR41394:SF5">
    <property type="entry name" value="SLC41A_MGTE INTEGRAL MEMBRANE DOMAIN-CONTAINING PROTEIN"/>
    <property type="match status" value="1"/>
</dbReference>
<keyword evidence="5" id="KW-0460">Magnesium</keyword>
<feature type="domain" description="SLC41A/MgtE integral membrane" evidence="10">
    <location>
        <begin position="178"/>
        <end position="299"/>
    </location>
</feature>
<evidence type="ECO:0000256" key="5">
    <source>
        <dbReference type="ARBA" id="ARBA00022842"/>
    </source>
</evidence>
<gene>
    <name evidence="11" type="ORF">CEUR00632_LOCUS4972</name>
</gene>
<name>A0A7R9V570_9CHLO</name>
<dbReference type="SUPFAM" id="SSF161093">
    <property type="entry name" value="MgtE membrane domain-like"/>
    <property type="match status" value="1"/>
</dbReference>
<organism evidence="11">
    <name type="scientific">Chlamydomonas euryale</name>
    <dbReference type="NCBI Taxonomy" id="1486919"/>
    <lineage>
        <taxon>Eukaryota</taxon>
        <taxon>Viridiplantae</taxon>
        <taxon>Chlorophyta</taxon>
        <taxon>core chlorophytes</taxon>
        <taxon>Chlorophyceae</taxon>
        <taxon>CS clade</taxon>
        <taxon>Chlamydomonadales</taxon>
        <taxon>Chlamydomonadaceae</taxon>
        <taxon>Chlamydomonas</taxon>
    </lineage>
</organism>
<proteinExistence type="inferred from homology"/>
<reference evidence="11" key="1">
    <citation type="submission" date="2021-01" db="EMBL/GenBank/DDBJ databases">
        <authorList>
            <person name="Corre E."/>
            <person name="Pelletier E."/>
            <person name="Niang G."/>
            <person name="Scheremetjew M."/>
            <person name="Finn R."/>
            <person name="Kale V."/>
            <person name="Holt S."/>
            <person name="Cochrane G."/>
            <person name="Meng A."/>
            <person name="Brown T."/>
            <person name="Cohen L."/>
        </authorList>
    </citation>
    <scope>NUCLEOTIDE SEQUENCE</scope>
    <source>
        <strain evidence="11">CCMP219</strain>
    </source>
</reference>
<dbReference type="AlphaFoldDB" id="A0A7R9V570"/>
<evidence type="ECO:0000256" key="1">
    <source>
        <dbReference type="ARBA" id="ARBA00004141"/>
    </source>
</evidence>